<name>A0A923LU03_9FIRM</name>
<proteinExistence type="predicted"/>
<dbReference type="SMART" id="SM00850">
    <property type="entry name" value="LytTR"/>
    <property type="match status" value="1"/>
</dbReference>
<dbReference type="Pfam" id="PF04397">
    <property type="entry name" value="LytTR"/>
    <property type="match status" value="1"/>
</dbReference>
<dbReference type="GO" id="GO:0000156">
    <property type="term" value="F:phosphorelay response regulator activity"/>
    <property type="evidence" value="ECO:0007669"/>
    <property type="project" value="InterPro"/>
</dbReference>
<feature type="domain" description="HTH LytTR-type" evidence="1">
    <location>
        <begin position="38"/>
        <end position="138"/>
    </location>
</feature>
<dbReference type="EMBL" id="JACOPL010000006">
    <property type="protein sequence ID" value="MBC5725291.1"/>
    <property type="molecule type" value="Genomic_DNA"/>
</dbReference>
<gene>
    <name evidence="2" type="ORF">H8S45_07445</name>
</gene>
<dbReference type="PANTHER" id="PTHR37299">
    <property type="entry name" value="TRANSCRIPTIONAL REGULATOR-RELATED"/>
    <property type="match status" value="1"/>
</dbReference>
<reference evidence="2" key="1">
    <citation type="submission" date="2020-08" db="EMBL/GenBank/DDBJ databases">
        <title>Genome public.</title>
        <authorList>
            <person name="Liu C."/>
            <person name="Sun Q."/>
        </authorList>
    </citation>
    <scope>NUCLEOTIDE SEQUENCE</scope>
    <source>
        <strain evidence="2">NSJ-28</strain>
    </source>
</reference>
<evidence type="ECO:0000313" key="2">
    <source>
        <dbReference type="EMBL" id="MBC5725291.1"/>
    </source>
</evidence>
<dbReference type="Gene3D" id="2.40.50.1020">
    <property type="entry name" value="LytTr DNA-binding domain"/>
    <property type="match status" value="1"/>
</dbReference>
<dbReference type="Proteomes" id="UP000606499">
    <property type="component" value="Unassembled WGS sequence"/>
</dbReference>
<evidence type="ECO:0000313" key="3">
    <source>
        <dbReference type="Proteomes" id="UP000606499"/>
    </source>
</evidence>
<keyword evidence="3" id="KW-1185">Reference proteome</keyword>
<protein>
    <submittedName>
        <fullName evidence="2">LytTR family transcriptional regulator</fullName>
    </submittedName>
</protein>
<dbReference type="AlphaFoldDB" id="A0A923LU03"/>
<comment type="caution">
    <text evidence="2">The sequence shown here is derived from an EMBL/GenBank/DDBJ whole genome shotgun (WGS) entry which is preliminary data.</text>
</comment>
<evidence type="ECO:0000259" key="1">
    <source>
        <dbReference type="PROSITE" id="PS50930"/>
    </source>
</evidence>
<dbReference type="InterPro" id="IPR046947">
    <property type="entry name" value="LytR-like"/>
</dbReference>
<dbReference type="PANTHER" id="PTHR37299:SF1">
    <property type="entry name" value="STAGE 0 SPORULATION PROTEIN A HOMOLOG"/>
    <property type="match status" value="1"/>
</dbReference>
<organism evidence="2 3">
    <name type="scientific">Agathobaculum faecis</name>
    <dbReference type="NCBI Taxonomy" id="2763013"/>
    <lineage>
        <taxon>Bacteria</taxon>
        <taxon>Bacillati</taxon>
        <taxon>Bacillota</taxon>
        <taxon>Clostridia</taxon>
        <taxon>Eubacteriales</taxon>
        <taxon>Butyricicoccaceae</taxon>
        <taxon>Agathobaculum</taxon>
    </lineage>
</organism>
<dbReference type="InterPro" id="IPR007492">
    <property type="entry name" value="LytTR_DNA-bd_dom"/>
</dbReference>
<dbReference type="GO" id="GO:0003677">
    <property type="term" value="F:DNA binding"/>
    <property type="evidence" value="ECO:0007669"/>
    <property type="project" value="InterPro"/>
</dbReference>
<sequence length="148" mass="16391">MDIPAAVRGSPVPLCMHANSPVRQRGGRPSPRKAARTITLRSCGEAQVLPVEQIVYAEVFDHELHIHTADGSTYCGRGHLSALEQRLSSCDFLRCHRSYLVHLPYVAGLRRYRITLSGGAALPVSKQNYLLIQRALAAYRLRAGRPHP</sequence>
<dbReference type="PROSITE" id="PS50930">
    <property type="entry name" value="HTH_LYTTR"/>
    <property type="match status" value="1"/>
</dbReference>
<dbReference type="RefSeq" id="WP_054326460.1">
    <property type="nucleotide sequence ID" value="NZ_JACOPL010000006.1"/>
</dbReference>
<accession>A0A923LU03</accession>